<evidence type="ECO:0000313" key="5">
    <source>
        <dbReference type="EMBL" id="EHG24961.1"/>
    </source>
</evidence>
<protein>
    <recommendedName>
        <fullName evidence="4">Peptidase family U32 C-terminal domain-containing protein</fullName>
    </recommendedName>
</protein>
<dbReference type="Pfam" id="PF01136">
    <property type="entry name" value="Peptidase_U32"/>
    <property type="match status" value="1"/>
</dbReference>
<dbReference type="Gene3D" id="2.40.30.10">
    <property type="entry name" value="Translation factors"/>
    <property type="match status" value="1"/>
</dbReference>
<name>A0ABN0DQC6_9FIRM</name>
<evidence type="ECO:0000259" key="4">
    <source>
        <dbReference type="Pfam" id="PF16325"/>
    </source>
</evidence>
<keyword evidence="1" id="KW-0645">Protease</keyword>
<comment type="similarity">
    <text evidence="3">Belongs to the peptidase U32 family.</text>
</comment>
<keyword evidence="6" id="KW-1185">Reference proteome</keyword>
<dbReference type="InterPro" id="IPR032525">
    <property type="entry name" value="Peptidase_U32_C"/>
</dbReference>
<gene>
    <name evidence="5" type="ORF">HMPREF9432_00991</name>
</gene>
<feature type="domain" description="Peptidase family U32 C-terminal" evidence="4">
    <location>
        <begin position="321"/>
        <end position="402"/>
    </location>
</feature>
<reference evidence="5 6" key="1">
    <citation type="submission" date="2011-08" db="EMBL/GenBank/DDBJ databases">
        <title>The Genome Sequence of Selenomonas noxia F0398.</title>
        <authorList>
            <consortium name="The Broad Institute Genome Sequencing Platform"/>
            <person name="Earl A."/>
            <person name="Ward D."/>
            <person name="Feldgarden M."/>
            <person name="Gevers D."/>
            <person name="Izard J."/>
            <person name="Ganesan A."/>
            <person name="Blanton J.M."/>
            <person name="Baranova O.V."/>
            <person name="Tanner A.C."/>
            <person name="Dewhirst F.E."/>
            <person name="Young S.K."/>
            <person name="Zeng Q."/>
            <person name="Gargeya S."/>
            <person name="Fitzgerald M."/>
            <person name="Haas B."/>
            <person name="Abouelleil A."/>
            <person name="Alvarado L."/>
            <person name="Arachchi H.M."/>
            <person name="Berlin A."/>
            <person name="Brown A."/>
            <person name="Chapman S.B."/>
            <person name="Chen Z."/>
            <person name="Dunbar C."/>
            <person name="Freedman E."/>
            <person name="Gearin G."/>
            <person name="Gellesch M."/>
            <person name="Goldberg J."/>
            <person name="Griggs A."/>
            <person name="Gujja S."/>
            <person name="Heiman D."/>
            <person name="Howarth C."/>
            <person name="Larson L."/>
            <person name="Lui A."/>
            <person name="MacDonald P.J.P."/>
            <person name="Montmayeur A."/>
            <person name="Murphy C."/>
            <person name="Neiman D."/>
            <person name="Pearson M."/>
            <person name="Priest M."/>
            <person name="Roberts A."/>
            <person name="Saif S."/>
            <person name="Shea T."/>
            <person name="Shenoy N."/>
            <person name="Sisk P."/>
            <person name="Stolte C."/>
            <person name="Sykes S."/>
            <person name="Wortman J."/>
            <person name="Nusbaum C."/>
            <person name="Birren B."/>
        </authorList>
    </citation>
    <scope>NUCLEOTIDE SEQUENCE [LARGE SCALE GENOMIC DNA]</scope>
    <source>
        <strain evidence="5 6">F0398</strain>
    </source>
</reference>
<dbReference type="PANTHER" id="PTHR30217">
    <property type="entry name" value="PEPTIDASE U32 FAMILY"/>
    <property type="match status" value="1"/>
</dbReference>
<dbReference type="Pfam" id="PF16325">
    <property type="entry name" value="Peptidase_U32_C"/>
    <property type="match status" value="1"/>
</dbReference>
<dbReference type="SUPFAM" id="SSF51412">
    <property type="entry name" value="Inosine monophosphate dehydrogenase (IMPDH)"/>
    <property type="match status" value="1"/>
</dbReference>
<proteinExistence type="inferred from homology"/>
<dbReference type="EMBL" id="ADGH01000008">
    <property type="protein sequence ID" value="EHG24961.1"/>
    <property type="molecule type" value="Genomic_DNA"/>
</dbReference>
<dbReference type="InterPro" id="IPR051454">
    <property type="entry name" value="RNA/ubiquinone_mod_enzymes"/>
</dbReference>
<dbReference type="Proteomes" id="UP000003175">
    <property type="component" value="Unassembled WGS sequence"/>
</dbReference>
<evidence type="ECO:0000256" key="3">
    <source>
        <dbReference type="ARBA" id="ARBA00038374"/>
    </source>
</evidence>
<evidence type="ECO:0000256" key="1">
    <source>
        <dbReference type="ARBA" id="ARBA00022670"/>
    </source>
</evidence>
<sequence>MRRRPELLAPAGTMEKLQMALRYGADAAYLGGEQFGLRASGGNFTREEICEAVRLAHAQGKKIYVTVNVFPHNEDLVSLPDYLRFLADASVDAVLVADLGAFMLAREAAPHLPVHISTQANNVNWRTVRAWQELGAERVVLARELSREEIREIRRHTDVELELFVHGAMCISYSGRCLLSAYFTGRDANRGRCAQSCRWKYALVEESRPGEYYPIAEDERGTYIMNSKDLCLLPYLDEVVACGIDSLKIEGRMKSVHYAASVVKAYRMALDSCLSGGCCIVQPEWMEELEKVSHRAYTTGFFFGRTTEADQIYGSSSYEQTSEFVGLVRSYDPETHLAVIEQRNHMHLGEKIEFFQPRGTLFHQKLAEMWDENGRPIETAPHPQQIIRIRMAQAVEPYSILRRDAPVKKEKLS</sequence>
<dbReference type="InterPro" id="IPR001539">
    <property type="entry name" value="Peptidase_U32"/>
</dbReference>
<accession>A0ABN0DQC6</accession>
<evidence type="ECO:0000313" key="6">
    <source>
        <dbReference type="Proteomes" id="UP000003175"/>
    </source>
</evidence>
<dbReference type="RefSeq" id="WP_006694041.1">
    <property type="nucleotide sequence ID" value="NZ_JH376858.1"/>
</dbReference>
<comment type="caution">
    <text evidence="5">The sequence shown here is derived from an EMBL/GenBank/DDBJ whole genome shotgun (WGS) entry which is preliminary data.</text>
</comment>
<dbReference type="PANTHER" id="PTHR30217:SF6">
    <property type="entry name" value="TRNA HYDROXYLATION PROTEIN P"/>
    <property type="match status" value="1"/>
</dbReference>
<evidence type="ECO:0000256" key="2">
    <source>
        <dbReference type="ARBA" id="ARBA00022801"/>
    </source>
</evidence>
<organism evidence="5 6">
    <name type="scientific">Selenomonas noxia F0398</name>
    <dbReference type="NCBI Taxonomy" id="702437"/>
    <lineage>
        <taxon>Bacteria</taxon>
        <taxon>Bacillati</taxon>
        <taxon>Bacillota</taxon>
        <taxon>Negativicutes</taxon>
        <taxon>Selenomonadales</taxon>
        <taxon>Selenomonadaceae</taxon>
        <taxon>Selenomonas</taxon>
    </lineage>
</organism>
<dbReference type="PROSITE" id="PS01276">
    <property type="entry name" value="PEPTIDASE_U32"/>
    <property type="match status" value="1"/>
</dbReference>
<dbReference type="GeneID" id="32476097"/>
<keyword evidence="2" id="KW-0378">Hydrolase</keyword>